<evidence type="ECO:0008006" key="12">
    <source>
        <dbReference type="Google" id="ProtNLM"/>
    </source>
</evidence>
<protein>
    <recommendedName>
        <fullName evidence="12">Purine-cytosine permease</fullName>
    </recommendedName>
</protein>
<dbReference type="EMBL" id="OZ022408">
    <property type="protein sequence ID" value="CAK9439525.1"/>
    <property type="molecule type" value="Genomic_DNA"/>
</dbReference>
<evidence type="ECO:0000256" key="6">
    <source>
        <dbReference type="ARBA" id="ARBA00023136"/>
    </source>
</evidence>
<dbReference type="Pfam" id="PF02133">
    <property type="entry name" value="Transp_cyt_pur"/>
    <property type="match status" value="1"/>
</dbReference>
<feature type="transmembrane region" description="Helical" evidence="9">
    <location>
        <begin position="188"/>
        <end position="208"/>
    </location>
</feature>
<feature type="transmembrane region" description="Helical" evidence="9">
    <location>
        <begin position="492"/>
        <end position="511"/>
    </location>
</feature>
<feature type="transmembrane region" description="Helical" evidence="9">
    <location>
        <begin position="331"/>
        <end position="355"/>
    </location>
</feature>
<keyword evidence="11" id="KW-1185">Reference proteome</keyword>
<dbReference type="RefSeq" id="XP_066830563.1">
    <property type="nucleotide sequence ID" value="XM_066973756.1"/>
</dbReference>
<feature type="transmembrane region" description="Helical" evidence="9">
    <location>
        <begin position="453"/>
        <end position="472"/>
    </location>
</feature>
<dbReference type="CDD" id="cd11484">
    <property type="entry name" value="SLC-NCS1sbd_CobB-like"/>
    <property type="match status" value="1"/>
</dbReference>
<evidence type="ECO:0000256" key="2">
    <source>
        <dbReference type="ARBA" id="ARBA00008974"/>
    </source>
</evidence>
<dbReference type="Gene3D" id="1.10.4160.10">
    <property type="entry name" value="Hydantoin permease"/>
    <property type="match status" value="1"/>
</dbReference>
<dbReference type="PANTHER" id="PTHR31806">
    <property type="entry name" value="PURINE-CYTOSINE PERMEASE FCY2-RELATED"/>
    <property type="match status" value="1"/>
</dbReference>
<name>A0ABP0ZML6_9ASCO</name>
<evidence type="ECO:0000256" key="3">
    <source>
        <dbReference type="ARBA" id="ARBA00022448"/>
    </source>
</evidence>
<feature type="transmembrane region" description="Helical" evidence="9">
    <location>
        <begin position="80"/>
        <end position="101"/>
    </location>
</feature>
<feature type="transmembrane region" description="Helical" evidence="9">
    <location>
        <begin position="214"/>
        <end position="231"/>
    </location>
</feature>
<evidence type="ECO:0000256" key="1">
    <source>
        <dbReference type="ARBA" id="ARBA00004141"/>
    </source>
</evidence>
<dbReference type="Proteomes" id="UP001497383">
    <property type="component" value="Chromosome 4"/>
</dbReference>
<feature type="transmembrane region" description="Helical" evidence="9">
    <location>
        <begin position="152"/>
        <end position="176"/>
    </location>
</feature>
<sequence length="517" mass="56990">MSYQAHDLEKSMAVEPEKKSVHSFDDYNEPSSSASETDVRDAKVNFIDRWAHKLNAETKGIEPVTDEEKTESSVWSSASMWLSANLVIATFALGVLGITVFELAFGQAVLVIISFTALGNFTVAYFSCWGPALGLRQMVLSRFLIGDLTTRIFSFINCCATIGWGAVNIMSSAQLLHIVNNGALPPWAGCLILVLGTILVTFFGYHVIHTYEKYAWIPNLAVFIVIIVQFARSHTFHSDDFVGGQTTAGNVLSFGGTVFGFATGWTTYGSDYTVYQPRNTNMIKIFTAIFLGIFLPLSATLILGAACATGIKTNPTWDELYTSNSVGGLVYGILVVDSLHGFGQFCCVVLALSTVANNVPNMYSMALSAQTFWSPLAKIPRVAWTIFGNGATLAICIPAYYYFEDVMENFMNLVSYYLAIYESLMLSSHWIWHKSNFRAFDPMQYNNKKAYPIGLAGTFGFCCGVAGVVLGMNQTWYTGVIAKKIGKFGGDIAFELAFAFAFVGFNTTRYFEKKYIR</sequence>
<evidence type="ECO:0000256" key="7">
    <source>
        <dbReference type="PIRNR" id="PIRNR002744"/>
    </source>
</evidence>
<evidence type="ECO:0000256" key="9">
    <source>
        <dbReference type="SAM" id="Phobius"/>
    </source>
</evidence>
<reference evidence="10 11" key="1">
    <citation type="submission" date="2024-03" db="EMBL/GenBank/DDBJ databases">
        <authorList>
            <person name="Brejova B."/>
        </authorList>
    </citation>
    <scope>NUCLEOTIDE SEQUENCE [LARGE SCALE GENOMIC DNA]</scope>
    <source>
        <strain evidence="10 11">CBS 14171</strain>
    </source>
</reference>
<evidence type="ECO:0000313" key="10">
    <source>
        <dbReference type="EMBL" id="CAK9439525.1"/>
    </source>
</evidence>
<dbReference type="PIRSF" id="PIRSF002744">
    <property type="entry name" value="Pur-cyt_permease"/>
    <property type="match status" value="1"/>
</dbReference>
<comment type="similarity">
    <text evidence="2 7">Belongs to the purine-cytosine permease (2.A.39) family.</text>
</comment>
<feature type="transmembrane region" description="Helical" evidence="9">
    <location>
        <begin position="414"/>
        <end position="432"/>
    </location>
</feature>
<comment type="subcellular location">
    <subcellularLocation>
        <location evidence="1">Membrane</location>
        <topology evidence="1">Multi-pass membrane protein</topology>
    </subcellularLocation>
</comment>
<keyword evidence="4 9" id="KW-0812">Transmembrane</keyword>
<organism evidence="10 11">
    <name type="scientific">Lodderomyces beijingensis</name>
    <dbReference type="NCBI Taxonomy" id="1775926"/>
    <lineage>
        <taxon>Eukaryota</taxon>
        <taxon>Fungi</taxon>
        <taxon>Dikarya</taxon>
        <taxon>Ascomycota</taxon>
        <taxon>Saccharomycotina</taxon>
        <taxon>Pichiomycetes</taxon>
        <taxon>Debaryomycetaceae</taxon>
        <taxon>Candida/Lodderomyces clade</taxon>
        <taxon>Lodderomyces</taxon>
    </lineage>
</organism>
<keyword evidence="6 7" id="KW-0472">Membrane</keyword>
<accession>A0ABP0ZML6</accession>
<gene>
    <name evidence="10" type="ORF">LODBEIA_P36250</name>
</gene>
<keyword evidence="5 9" id="KW-1133">Transmembrane helix</keyword>
<feature type="transmembrane region" description="Helical" evidence="9">
    <location>
        <begin position="285"/>
        <end position="311"/>
    </location>
</feature>
<feature type="compositionally biased region" description="Basic and acidic residues" evidence="8">
    <location>
        <begin position="1"/>
        <end position="25"/>
    </location>
</feature>
<dbReference type="InterPro" id="IPR001248">
    <property type="entry name" value="Pur-cyt_permease"/>
</dbReference>
<evidence type="ECO:0000313" key="11">
    <source>
        <dbReference type="Proteomes" id="UP001497383"/>
    </source>
</evidence>
<evidence type="ECO:0000256" key="5">
    <source>
        <dbReference type="ARBA" id="ARBA00022989"/>
    </source>
</evidence>
<proteinExistence type="inferred from homology"/>
<dbReference type="GeneID" id="92208821"/>
<evidence type="ECO:0000256" key="4">
    <source>
        <dbReference type="ARBA" id="ARBA00022692"/>
    </source>
</evidence>
<feature type="region of interest" description="Disordered" evidence="8">
    <location>
        <begin position="1"/>
        <end position="39"/>
    </location>
</feature>
<feature type="transmembrane region" description="Helical" evidence="9">
    <location>
        <begin position="108"/>
        <end position="132"/>
    </location>
</feature>
<evidence type="ECO:0000256" key="8">
    <source>
        <dbReference type="SAM" id="MobiDB-lite"/>
    </source>
</evidence>
<dbReference type="PANTHER" id="PTHR31806:SF1">
    <property type="entry name" value="PURINE-CYTOSINE PERMEASE FCY2-RELATED"/>
    <property type="match status" value="1"/>
</dbReference>
<feature type="transmembrane region" description="Helical" evidence="9">
    <location>
        <begin position="382"/>
        <end position="402"/>
    </location>
</feature>
<keyword evidence="3 7" id="KW-0813">Transport</keyword>
<dbReference type="InterPro" id="IPR026030">
    <property type="entry name" value="Pur-cyt_permease_Fcy2/21/22"/>
</dbReference>